<comment type="subcellular location">
    <subcellularLocation>
        <location evidence="1">Nucleus</location>
    </subcellularLocation>
</comment>
<evidence type="ECO:0000313" key="5">
    <source>
        <dbReference type="Proteomes" id="UP000298327"/>
    </source>
</evidence>
<dbReference type="PANTHER" id="PTHR37534:SF20">
    <property type="entry name" value="PRO1A C6 ZINK-FINGER PROTEIN"/>
    <property type="match status" value="1"/>
</dbReference>
<sequence>SSQPKQSKKSGAPKAKGAVRAKSGCYTCRIRRKVCPGSIYSPRVPSPPPLPLLASPAVAHSFFALFQKCDEQPNDDGRCQTCIRLRLQCLGFGQKRPEWLKENNNVTVFREKIKDFLAAQGMIKGHSGAGARAAEQEATLVLVQEPGRSDSSSPPTPTLSASSDEHRYSGIATSTSATAAPTTPPLPCRHSRLPIALVAPHYMQDLSPDSPLDVRGGPMPPSGDLMFPSYSSSTPSTIMPPSSNLVSMPQPSWSNNQSYHAVSYPSTSYAPQPQANQAFTSSLSASYQQQYSFDEVDDLGDAEVVSSEFYIPAVIATGMLPSIPAARSGFVRYYLDHVLMRQYLLADQSISEFIVRTIQSSTTACDAVCLLASLHQQSLSLGQPMDARLLPPQDSDTATYERICNALVQRTSYTEEEALTGLLVVSAFLFRGGRGAWSQFLTIASDWVDATLQNCRDVAEFLLTCTESQRFIIKTTFWFDILAATTRMQPPRFLIFYRLLWGRQSAHIDGSQPHPHLSMLTVMGCANATALAIAEIAALACWKERHTRAGTLSVPSLVERGRAIETQYLTSYDSPVQPLAPFDVPLPYAQDEIGVRRRLTSNIFRAAAKVYLHNVLSGDHPGCPEIKEGVAETIQCLKSVPAAKSSLSSSVLRSVVFGVCLCGCLTDDWEEQQFILRRLEDEQRESAVGNSEEARKVMERVWERRRTTGGPVSWRETMHELGGELGGESLLLV</sequence>
<dbReference type="PANTHER" id="PTHR37534">
    <property type="entry name" value="TRANSCRIPTIONAL ACTIVATOR PROTEIN UGA3"/>
    <property type="match status" value="1"/>
</dbReference>
<dbReference type="AlphaFoldDB" id="A0A4Y9Y4F3"/>
<evidence type="ECO:0000256" key="1">
    <source>
        <dbReference type="ARBA" id="ARBA00004123"/>
    </source>
</evidence>
<evidence type="ECO:0000256" key="3">
    <source>
        <dbReference type="SAM" id="MobiDB-lite"/>
    </source>
</evidence>
<organism evidence="4 5">
    <name type="scientific">Dentipellis fragilis</name>
    <dbReference type="NCBI Taxonomy" id="205917"/>
    <lineage>
        <taxon>Eukaryota</taxon>
        <taxon>Fungi</taxon>
        <taxon>Dikarya</taxon>
        <taxon>Basidiomycota</taxon>
        <taxon>Agaricomycotina</taxon>
        <taxon>Agaricomycetes</taxon>
        <taxon>Russulales</taxon>
        <taxon>Hericiaceae</taxon>
        <taxon>Dentipellis</taxon>
    </lineage>
</organism>
<keyword evidence="5" id="KW-1185">Reference proteome</keyword>
<name>A0A4Y9Y4F3_9AGAM</name>
<dbReference type="Pfam" id="PF11951">
    <property type="entry name" value="Fungal_trans_2"/>
    <property type="match status" value="1"/>
</dbReference>
<comment type="caution">
    <text evidence="4">The sequence shown here is derived from an EMBL/GenBank/DDBJ whole genome shotgun (WGS) entry which is preliminary data.</text>
</comment>
<dbReference type="STRING" id="205917.A0A4Y9Y4F3"/>
<dbReference type="GO" id="GO:0005634">
    <property type="term" value="C:nucleus"/>
    <property type="evidence" value="ECO:0007669"/>
    <property type="project" value="UniProtKB-SubCell"/>
</dbReference>
<evidence type="ECO:0008006" key="6">
    <source>
        <dbReference type="Google" id="ProtNLM"/>
    </source>
</evidence>
<gene>
    <name evidence="4" type="ORF">EVG20_g8787</name>
</gene>
<proteinExistence type="predicted"/>
<protein>
    <recommendedName>
        <fullName evidence="6">Zn(2)-C6 fungal-type domain-containing protein</fullName>
    </recommendedName>
</protein>
<evidence type="ECO:0000256" key="2">
    <source>
        <dbReference type="ARBA" id="ARBA00023242"/>
    </source>
</evidence>
<dbReference type="Proteomes" id="UP000298327">
    <property type="component" value="Unassembled WGS sequence"/>
</dbReference>
<dbReference type="OrthoDB" id="5419315at2759"/>
<keyword evidence="2" id="KW-0539">Nucleus</keyword>
<accession>A0A4Y9Y4F3</accession>
<dbReference type="InterPro" id="IPR021858">
    <property type="entry name" value="Fun_TF"/>
</dbReference>
<evidence type="ECO:0000313" key="4">
    <source>
        <dbReference type="EMBL" id="TFY56798.1"/>
    </source>
</evidence>
<feature type="compositionally biased region" description="Low complexity" evidence="3">
    <location>
        <begin position="149"/>
        <end position="162"/>
    </location>
</feature>
<dbReference type="EMBL" id="SEOQ01000798">
    <property type="protein sequence ID" value="TFY56798.1"/>
    <property type="molecule type" value="Genomic_DNA"/>
</dbReference>
<feature type="region of interest" description="Disordered" evidence="3">
    <location>
        <begin position="144"/>
        <end position="166"/>
    </location>
</feature>
<feature type="non-terminal residue" evidence="4">
    <location>
        <position position="1"/>
    </location>
</feature>
<reference evidence="4 5" key="1">
    <citation type="submission" date="2019-02" db="EMBL/GenBank/DDBJ databases">
        <title>Genome sequencing of the rare red list fungi Dentipellis fragilis.</title>
        <authorList>
            <person name="Buettner E."/>
            <person name="Kellner H."/>
        </authorList>
    </citation>
    <scope>NUCLEOTIDE SEQUENCE [LARGE SCALE GENOMIC DNA]</scope>
    <source>
        <strain evidence="4 5">DSM 105465</strain>
    </source>
</reference>